<evidence type="ECO:0000313" key="3">
    <source>
        <dbReference type="WBParaSite" id="ACAC_0000733601-mRNA-1"/>
    </source>
</evidence>
<dbReference type="SUPFAM" id="SSF81321">
    <property type="entry name" value="Family A G protein-coupled receptor-like"/>
    <property type="match status" value="1"/>
</dbReference>
<evidence type="ECO:0000256" key="1">
    <source>
        <dbReference type="SAM" id="Phobius"/>
    </source>
</evidence>
<dbReference type="Proteomes" id="UP000035642">
    <property type="component" value="Unassembled WGS sequence"/>
</dbReference>
<keyword evidence="1" id="KW-0472">Membrane</keyword>
<keyword evidence="2" id="KW-1185">Reference proteome</keyword>
<protein>
    <submittedName>
        <fullName evidence="3">G_PROTEIN_RECEP_F1_2 domain-containing protein</fullName>
    </submittedName>
</protein>
<feature type="transmembrane region" description="Helical" evidence="1">
    <location>
        <begin position="21"/>
        <end position="42"/>
    </location>
</feature>
<dbReference type="Gene3D" id="1.20.1070.10">
    <property type="entry name" value="Rhodopsin 7-helix transmembrane proteins"/>
    <property type="match status" value="1"/>
</dbReference>
<evidence type="ECO:0000313" key="2">
    <source>
        <dbReference type="Proteomes" id="UP000035642"/>
    </source>
</evidence>
<reference evidence="3" key="2">
    <citation type="submission" date="2017-02" db="UniProtKB">
        <authorList>
            <consortium name="WormBaseParasite"/>
        </authorList>
    </citation>
    <scope>IDENTIFICATION</scope>
</reference>
<sequence length="135" mass="15516">MLLLISSILLYRRQAQHHVDTIRYYLLISVLSAVLVSVPNFISLYKVYLGQVLLSVSKPSEWLQTLNAGINLFVYITLKKEFRQRLLYLLNRGRNVGKKVNVNDRINVIKPQRVAAVCAFAGRKEKYGKETCVFS</sequence>
<name>A0A0K0DAL1_ANGCA</name>
<accession>A0A0K0DAL1</accession>
<reference evidence="2" key="1">
    <citation type="submission" date="2012-09" db="EMBL/GenBank/DDBJ databases">
        <authorList>
            <person name="Martin A.A."/>
        </authorList>
    </citation>
    <scope>NUCLEOTIDE SEQUENCE</scope>
</reference>
<organism evidence="2 3">
    <name type="scientific">Angiostrongylus cantonensis</name>
    <name type="common">Rat lungworm</name>
    <dbReference type="NCBI Taxonomy" id="6313"/>
    <lineage>
        <taxon>Eukaryota</taxon>
        <taxon>Metazoa</taxon>
        <taxon>Ecdysozoa</taxon>
        <taxon>Nematoda</taxon>
        <taxon>Chromadorea</taxon>
        <taxon>Rhabditida</taxon>
        <taxon>Rhabditina</taxon>
        <taxon>Rhabditomorpha</taxon>
        <taxon>Strongyloidea</taxon>
        <taxon>Metastrongylidae</taxon>
        <taxon>Angiostrongylus</taxon>
    </lineage>
</organism>
<dbReference type="WBParaSite" id="ACAC_0000733601-mRNA-1">
    <property type="protein sequence ID" value="ACAC_0000733601-mRNA-1"/>
    <property type="gene ID" value="ACAC_0000733601"/>
</dbReference>
<dbReference type="AlphaFoldDB" id="A0A0K0DAL1"/>
<keyword evidence="1" id="KW-1133">Transmembrane helix</keyword>
<proteinExistence type="predicted"/>
<keyword evidence="1" id="KW-0812">Transmembrane</keyword>